<evidence type="ECO:0000256" key="6">
    <source>
        <dbReference type="ARBA" id="ARBA00022679"/>
    </source>
</evidence>
<dbReference type="InterPro" id="IPR015422">
    <property type="entry name" value="PyrdxlP-dep_Trfase_small"/>
</dbReference>
<keyword evidence="12" id="KW-1185">Reference proteome</keyword>
<dbReference type="GO" id="GO:0000105">
    <property type="term" value="P:L-histidine biosynthetic process"/>
    <property type="evidence" value="ECO:0007669"/>
    <property type="project" value="UniProtKB-KW"/>
</dbReference>
<dbReference type="PANTHER" id="PTHR43643">
    <property type="entry name" value="HISTIDINOL-PHOSPHATE AMINOTRANSFERASE 2"/>
    <property type="match status" value="1"/>
</dbReference>
<dbReference type="GO" id="GO:0004400">
    <property type="term" value="F:histidinol-phosphate transaminase activity"/>
    <property type="evidence" value="ECO:0007669"/>
    <property type="project" value="UniProtKB-EC"/>
</dbReference>
<keyword evidence="8" id="KW-0368">Histidine biosynthesis</keyword>
<keyword evidence="4 11" id="KW-0032">Aminotransferase</keyword>
<comment type="catalytic activity">
    <reaction evidence="9">
        <text>L-histidinol phosphate + 2-oxoglutarate = 3-(imidazol-4-yl)-2-oxopropyl phosphate + L-glutamate</text>
        <dbReference type="Rhea" id="RHEA:23744"/>
        <dbReference type="ChEBI" id="CHEBI:16810"/>
        <dbReference type="ChEBI" id="CHEBI:29985"/>
        <dbReference type="ChEBI" id="CHEBI:57766"/>
        <dbReference type="ChEBI" id="CHEBI:57980"/>
        <dbReference type="EC" id="2.6.1.9"/>
    </reaction>
</comment>
<dbReference type="AlphaFoldDB" id="A0A938YCJ9"/>
<dbReference type="GO" id="GO:0030170">
    <property type="term" value="F:pyridoxal phosphate binding"/>
    <property type="evidence" value="ECO:0007669"/>
    <property type="project" value="InterPro"/>
</dbReference>
<evidence type="ECO:0000256" key="9">
    <source>
        <dbReference type="ARBA" id="ARBA00047481"/>
    </source>
</evidence>
<dbReference type="EC" id="2.6.1.9" evidence="3"/>
<dbReference type="Gene3D" id="3.90.1150.10">
    <property type="entry name" value="Aspartate Aminotransferase, domain 1"/>
    <property type="match status" value="1"/>
</dbReference>
<dbReference type="RefSeq" id="WP_205255304.1">
    <property type="nucleotide sequence ID" value="NZ_BAAAPV010000001.1"/>
</dbReference>
<dbReference type="Pfam" id="PF00155">
    <property type="entry name" value="Aminotran_1_2"/>
    <property type="match status" value="1"/>
</dbReference>
<dbReference type="InterPro" id="IPR004839">
    <property type="entry name" value="Aminotransferase_I/II_large"/>
</dbReference>
<organism evidence="11 12">
    <name type="scientific">Nakamurella flavida</name>
    <dbReference type="NCBI Taxonomy" id="363630"/>
    <lineage>
        <taxon>Bacteria</taxon>
        <taxon>Bacillati</taxon>
        <taxon>Actinomycetota</taxon>
        <taxon>Actinomycetes</taxon>
        <taxon>Nakamurellales</taxon>
        <taxon>Nakamurellaceae</taxon>
        <taxon>Nakamurella</taxon>
    </lineage>
</organism>
<gene>
    <name evidence="11" type="ORF">JL107_01750</name>
</gene>
<evidence type="ECO:0000256" key="5">
    <source>
        <dbReference type="ARBA" id="ARBA00022605"/>
    </source>
</evidence>
<evidence type="ECO:0000256" key="3">
    <source>
        <dbReference type="ARBA" id="ARBA00012748"/>
    </source>
</evidence>
<evidence type="ECO:0000256" key="4">
    <source>
        <dbReference type="ARBA" id="ARBA00022576"/>
    </source>
</evidence>
<dbReference type="Proteomes" id="UP000663801">
    <property type="component" value="Unassembled WGS sequence"/>
</dbReference>
<evidence type="ECO:0000256" key="8">
    <source>
        <dbReference type="ARBA" id="ARBA00023102"/>
    </source>
</evidence>
<name>A0A938YCJ9_9ACTN</name>
<dbReference type="InterPro" id="IPR015421">
    <property type="entry name" value="PyrdxlP-dep_Trfase_major"/>
</dbReference>
<proteinExistence type="inferred from homology"/>
<keyword evidence="6" id="KW-0808">Transferase</keyword>
<protein>
    <recommendedName>
        <fullName evidence="3">histidinol-phosphate transaminase</fullName>
        <ecNumber evidence="3">2.6.1.9</ecNumber>
    </recommendedName>
</protein>
<keyword evidence="7" id="KW-0663">Pyridoxal phosphate</keyword>
<evidence type="ECO:0000259" key="10">
    <source>
        <dbReference type="Pfam" id="PF00155"/>
    </source>
</evidence>
<comment type="pathway">
    <text evidence="1">Amino-acid biosynthesis; L-histidine biosynthesis; L-histidine from 5-phospho-alpha-D-ribose 1-diphosphate: step 7/9.</text>
</comment>
<sequence>MTLPRPGTCSSPATPPSWCCWSSSRRRAGSDESWVSRPPRWRSCRRVLVGGRGQVDSQAYALSGLRVAYLCGPAAPMDELRRSTPPWAVSLPGQLAAVRALSAECHYRGRWEYTAVLRDALHRRLSALGLEVVPGMANFLLTYIRDDGPTAAEVVDQCRE</sequence>
<dbReference type="SUPFAM" id="SSF53383">
    <property type="entry name" value="PLP-dependent transferases"/>
    <property type="match status" value="1"/>
</dbReference>
<accession>A0A938YCJ9</accession>
<feature type="domain" description="Aminotransferase class I/classII large" evidence="10">
    <location>
        <begin position="57"/>
        <end position="142"/>
    </location>
</feature>
<evidence type="ECO:0000256" key="1">
    <source>
        <dbReference type="ARBA" id="ARBA00005011"/>
    </source>
</evidence>
<comment type="caution">
    <text evidence="11">The sequence shown here is derived from an EMBL/GenBank/DDBJ whole genome shotgun (WGS) entry which is preliminary data.</text>
</comment>
<evidence type="ECO:0000256" key="7">
    <source>
        <dbReference type="ARBA" id="ARBA00022898"/>
    </source>
</evidence>
<reference evidence="11" key="1">
    <citation type="submission" date="2021-01" db="EMBL/GenBank/DDBJ databases">
        <title>KCTC 19127 draft genome.</title>
        <authorList>
            <person name="An D."/>
        </authorList>
    </citation>
    <scope>NUCLEOTIDE SEQUENCE</scope>
    <source>
        <strain evidence="11">KCTC 19127</strain>
    </source>
</reference>
<dbReference type="PANTHER" id="PTHR43643:SF6">
    <property type="entry name" value="HISTIDINOL-PHOSPHATE AMINOTRANSFERASE"/>
    <property type="match status" value="1"/>
</dbReference>
<dbReference type="InterPro" id="IPR015424">
    <property type="entry name" value="PyrdxlP-dep_Trfase"/>
</dbReference>
<keyword evidence="5" id="KW-0028">Amino-acid biosynthesis</keyword>
<evidence type="ECO:0000256" key="2">
    <source>
        <dbReference type="ARBA" id="ARBA00007970"/>
    </source>
</evidence>
<dbReference type="Gene3D" id="3.40.640.10">
    <property type="entry name" value="Type I PLP-dependent aspartate aminotransferase-like (Major domain)"/>
    <property type="match status" value="1"/>
</dbReference>
<evidence type="ECO:0000313" key="12">
    <source>
        <dbReference type="Proteomes" id="UP000663801"/>
    </source>
</evidence>
<comment type="similarity">
    <text evidence="2">Belongs to the class-II pyridoxal-phosphate-dependent aminotransferase family. Histidinol-phosphate aminotransferase subfamily.</text>
</comment>
<dbReference type="EMBL" id="JAERWL010000002">
    <property type="protein sequence ID" value="MBM9475160.1"/>
    <property type="molecule type" value="Genomic_DNA"/>
</dbReference>
<evidence type="ECO:0000313" key="11">
    <source>
        <dbReference type="EMBL" id="MBM9475160.1"/>
    </source>
</evidence>
<dbReference type="InterPro" id="IPR050106">
    <property type="entry name" value="HistidinolP_aminotransfase"/>
</dbReference>